<dbReference type="InterPro" id="IPR014721">
    <property type="entry name" value="Ribsml_uS5_D2-typ_fold_subgr"/>
</dbReference>
<comment type="caution">
    <text evidence="5">The sequence shown here is derived from an EMBL/GenBank/DDBJ whole genome shotgun (WGS) entry which is preliminary data.</text>
</comment>
<dbReference type="InterPro" id="IPR001208">
    <property type="entry name" value="MCM_dom"/>
</dbReference>
<dbReference type="InterPro" id="IPR003593">
    <property type="entry name" value="AAA+_ATPase"/>
</dbReference>
<accession>A0A1A6Y262</accession>
<dbReference type="SUPFAM" id="SSF52540">
    <property type="entry name" value="P-loop containing nucleoside triphosphate hydrolases"/>
    <property type="match status" value="1"/>
</dbReference>
<dbReference type="SMART" id="SM00382">
    <property type="entry name" value="AAA"/>
    <property type="match status" value="1"/>
</dbReference>
<dbReference type="OrthoDB" id="9813147at2"/>
<proteinExistence type="inferred from homology"/>
<dbReference type="GO" id="GO:0005524">
    <property type="term" value="F:ATP binding"/>
    <property type="evidence" value="ECO:0007669"/>
    <property type="project" value="UniProtKB-KW"/>
</dbReference>
<dbReference type="SUPFAM" id="SSF54211">
    <property type="entry name" value="Ribosomal protein S5 domain 2-like"/>
    <property type="match status" value="1"/>
</dbReference>
<dbReference type="InterPro" id="IPR020568">
    <property type="entry name" value="Ribosomal_Su5_D2-typ_SF"/>
</dbReference>
<dbReference type="NCBIfam" id="NF007365">
    <property type="entry name" value="PRK09862.1"/>
    <property type="match status" value="1"/>
</dbReference>
<dbReference type="InterPro" id="IPR045006">
    <property type="entry name" value="CHLI-like"/>
</dbReference>
<evidence type="ECO:0000313" key="5">
    <source>
        <dbReference type="EMBL" id="OBU69045.1"/>
    </source>
</evidence>
<comment type="similarity">
    <text evidence="1">Belongs to the Mg-chelatase subunits D/I family. ComM subfamily.</text>
</comment>
<dbReference type="InterPro" id="IPR004482">
    <property type="entry name" value="Mg_chelat-rel"/>
</dbReference>
<keyword evidence="5" id="KW-0378">Hydrolase</keyword>
<dbReference type="Gene3D" id="3.40.50.300">
    <property type="entry name" value="P-loop containing nucleotide triphosphate hydrolases"/>
    <property type="match status" value="1"/>
</dbReference>
<dbReference type="Gene3D" id="3.30.230.10">
    <property type="match status" value="1"/>
</dbReference>
<dbReference type="AlphaFoldDB" id="A0A1A6Y262"/>
<dbReference type="Pfam" id="PF01078">
    <property type="entry name" value="Mg_chelatase"/>
    <property type="match status" value="1"/>
</dbReference>
<dbReference type="Proteomes" id="UP000092256">
    <property type="component" value="Unassembled WGS sequence"/>
</dbReference>
<dbReference type="PROSITE" id="PS50051">
    <property type="entry name" value="MCM_2"/>
    <property type="match status" value="1"/>
</dbReference>
<evidence type="ECO:0000256" key="2">
    <source>
        <dbReference type="ARBA" id="ARBA00022741"/>
    </source>
</evidence>
<dbReference type="PANTHER" id="PTHR32039:SF7">
    <property type="entry name" value="COMPETENCE PROTEIN COMM"/>
    <property type="match status" value="1"/>
</dbReference>
<keyword evidence="2" id="KW-0547">Nucleotide-binding</keyword>
<feature type="domain" description="MCM C-terminal AAA(+) ATPase" evidence="4">
    <location>
        <begin position="287"/>
        <end position="382"/>
    </location>
</feature>
<dbReference type="PANTHER" id="PTHR32039">
    <property type="entry name" value="MAGNESIUM-CHELATASE SUBUNIT CHLI"/>
    <property type="match status" value="1"/>
</dbReference>
<keyword evidence="5" id="KW-0645">Protease</keyword>
<organism evidence="5 6">
    <name type="scientific">Stenotrophomonas maltophilia</name>
    <name type="common">Pseudomonas maltophilia</name>
    <name type="synonym">Xanthomonas maltophilia</name>
    <dbReference type="NCBI Taxonomy" id="40324"/>
    <lineage>
        <taxon>Bacteria</taxon>
        <taxon>Pseudomonadati</taxon>
        <taxon>Pseudomonadota</taxon>
        <taxon>Gammaproteobacteria</taxon>
        <taxon>Lysobacterales</taxon>
        <taxon>Lysobacteraceae</taxon>
        <taxon>Stenotrophomonas</taxon>
        <taxon>Stenotrophomonas maltophilia group</taxon>
    </lineage>
</organism>
<protein>
    <submittedName>
        <fullName evidence="5">ATP-dependent protease</fullName>
    </submittedName>
</protein>
<dbReference type="GO" id="GO:0008233">
    <property type="term" value="F:peptidase activity"/>
    <property type="evidence" value="ECO:0007669"/>
    <property type="project" value="UniProtKB-KW"/>
</dbReference>
<evidence type="ECO:0000259" key="4">
    <source>
        <dbReference type="PROSITE" id="PS50051"/>
    </source>
</evidence>
<evidence type="ECO:0000256" key="3">
    <source>
        <dbReference type="ARBA" id="ARBA00022840"/>
    </source>
</evidence>
<dbReference type="EMBL" id="LYVJ01000003">
    <property type="protein sequence ID" value="OBU69045.1"/>
    <property type="molecule type" value="Genomic_DNA"/>
</dbReference>
<dbReference type="GO" id="GO:0003677">
    <property type="term" value="F:DNA binding"/>
    <property type="evidence" value="ECO:0007669"/>
    <property type="project" value="InterPro"/>
</dbReference>
<dbReference type="Pfam" id="PF13335">
    <property type="entry name" value="Mg_chelatase_C"/>
    <property type="match status" value="1"/>
</dbReference>
<gene>
    <name evidence="5" type="ORF">A9K58_04760</name>
</gene>
<dbReference type="GO" id="GO:0006508">
    <property type="term" value="P:proteolysis"/>
    <property type="evidence" value="ECO:0007669"/>
    <property type="project" value="UniProtKB-KW"/>
</dbReference>
<dbReference type="InterPro" id="IPR027417">
    <property type="entry name" value="P-loop_NTPase"/>
</dbReference>
<dbReference type="InterPro" id="IPR025158">
    <property type="entry name" value="Mg_chelat-rel_C"/>
</dbReference>
<dbReference type="Pfam" id="PF13541">
    <property type="entry name" value="ChlI"/>
    <property type="match status" value="1"/>
</dbReference>
<evidence type="ECO:0000313" key="6">
    <source>
        <dbReference type="Proteomes" id="UP000092256"/>
    </source>
</evidence>
<dbReference type="InterPro" id="IPR000523">
    <property type="entry name" value="Mg_chelatse_chII-like_cat_dom"/>
</dbReference>
<evidence type="ECO:0000256" key="1">
    <source>
        <dbReference type="ARBA" id="ARBA00006354"/>
    </source>
</evidence>
<dbReference type="RefSeq" id="WP_065198250.1">
    <property type="nucleotide sequence ID" value="NZ_LYVJ01000003.1"/>
</dbReference>
<dbReference type="PRINTS" id="PR01657">
    <property type="entry name" value="MCMFAMILY"/>
</dbReference>
<dbReference type="NCBIfam" id="TIGR00368">
    <property type="entry name" value="YifB family Mg chelatase-like AAA ATPase"/>
    <property type="match status" value="1"/>
</dbReference>
<keyword evidence="3" id="KW-0067">ATP-binding</keyword>
<name>A0A1A6Y262_STEMA</name>
<sequence>MSLALVHSRARAGVDAPLVRVEVHLSGGLPATQIVGLAETSVRESRERVRAALLCARFDFPQRRITLNLAPADLPKEGGRYDLAIALGILAASGQVDPQSLLQYEFLGELGLTGELRPVAGALPAAIAAAEAGRILVVPPGNAAEAALAEHADVRVARTLLECCAGLGNPRLLPPVERVDTTPLPLPDLADVRGQAHARRALEVAAAGGHHLLLIGSPGCGKTLLASRLPSLLPDTEEAEALQLAAIASVSGEGLDPRRWRQRPFRSPHHSASAAALVGGGNPPCPGEISLAHHGVLFLDELPEWNRSALETLREPLESGHIRIARAARSVQYPARFQLVAAMNPCPCGWAGDRSNRCLCSDERINRYRARVSGPLLDRIDLHISVTRMDAVELRESTPLGEPSAAVRARVEAAHARQQARGGLNAHLPPVALRACTRLSEGDQDMLEQAIERLQLSARAMHRILRVARTIADLAGSDRIETAHLAEAIGYRQLDRGASAGGGRSTPGL</sequence>
<reference evidence="5 6" key="1">
    <citation type="submission" date="2016-05" db="EMBL/GenBank/DDBJ databases">
        <title>Draft Genome Sequences of Stenotrophomonas maltophilia Strains Sm32COP, Sm41DVV, Sm46PAILV, SmF3, SmF22, SmSOFb1 and SmCVFa1, Isolated from Different Manures, in France.</title>
        <authorList>
            <person name="Nazaret S."/>
            <person name="Bodilis J."/>
        </authorList>
    </citation>
    <scope>NUCLEOTIDE SEQUENCE [LARGE SCALE GENOMIC DNA]</scope>
    <source>
        <strain evidence="5 6">Sm46PAILV</strain>
    </source>
</reference>